<dbReference type="AlphaFoldDB" id="A0A0W4ZGN7"/>
<comment type="similarity">
    <text evidence="1">Belongs to the universal ribosomal protein uL24 family.</text>
</comment>
<dbReference type="GO" id="GO:0003735">
    <property type="term" value="F:structural constituent of ribosome"/>
    <property type="evidence" value="ECO:0007669"/>
    <property type="project" value="InterPro"/>
</dbReference>
<evidence type="ECO:0000313" key="6">
    <source>
        <dbReference type="Proteomes" id="UP000053447"/>
    </source>
</evidence>
<dbReference type="SUPFAM" id="SSF50104">
    <property type="entry name" value="Translation proteins SH3-like domain"/>
    <property type="match status" value="1"/>
</dbReference>
<evidence type="ECO:0000259" key="4">
    <source>
        <dbReference type="SMART" id="SM00739"/>
    </source>
</evidence>
<dbReference type="HAMAP" id="MF_01326_A">
    <property type="entry name" value="Ribosomal_uL24_A"/>
    <property type="match status" value="1"/>
</dbReference>
<dbReference type="Pfam" id="PF00467">
    <property type="entry name" value="KOW"/>
    <property type="match status" value="1"/>
</dbReference>
<reference evidence="6" key="1">
    <citation type="journal article" date="2016" name="Nat. Commun.">
        <title>Genome analysis of three Pneumocystis species reveals adaptation mechanisms to life exclusively in mammalian hosts.</title>
        <authorList>
            <person name="Ma L."/>
            <person name="Chen Z."/>
            <person name="Huang D.W."/>
            <person name="Kutty G."/>
            <person name="Ishihara M."/>
            <person name="Wang H."/>
            <person name="Abouelleil A."/>
            <person name="Bishop L."/>
            <person name="Davey E."/>
            <person name="Deng R."/>
            <person name="Deng X."/>
            <person name="Fan L."/>
            <person name="Fantoni G."/>
            <person name="Fitzgerald M."/>
            <person name="Gogineni E."/>
            <person name="Goldberg J.M."/>
            <person name="Handley G."/>
            <person name="Hu X."/>
            <person name="Huber C."/>
            <person name="Jiao X."/>
            <person name="Jones K."/>
            <person name="Levin J.Z."/>
            <person name="Liu Y."/>
            <person name="Macdonald P."/>
            <person name="Melnikov A."/>
            <person name="Raley C."/>
            <person name="Sassi M."/>
            <person name="Sherman B.T."/>
            <person name="Song X."/>
            <person name="Sykes S."/>
            <person name="Tran B."/>
            <person name="Walsh L."/>
            <person name="Xia Y."/>
            <person name="Yang J."/>
            <person name="Young S."/>
            <person name="Zeng Q."/>
            <person name="Zheng X."/>
            <person name="Stephens R."/>
            <person name="Nusbaum C."/>
            <person name="Birren B.W."/>
            <person name="Azadi P."/>
            <person name="Lempicki R.A."/>
            <person name="Cuomo C.A."/>
            <person name="Kovacs J.A."/>
        </authorList>
    </citation>
    <scope>NUCLEOTIDE SEQUENCE [LARGE SCALE GENOMIC DNA]</scope>
    <source>
        <strain evidence="6">RU7</strain>
    </source>
</reference>
<feature type="domain" description="KOW" evidence="4">
    <location>
        <begin position="48"/>
        <end position="75"/>
    </location>
</feature>
<keyword evidence="3" id="KW-0687">Ribonucleoprotein</keyword>
<dbReference type="Gene3D" id="2.30.30.30">
    <property type="match status" value="1"/>
</dbReference>
<dbReference type="InterPro" id="IPR014722">
    <property type="entry name" value="Rib_uL2_dom2"/>
</dbReference>
<organism evidence="5 6">
    <name type="scientific">Pneumocystis jirovecii (strain RU7)</name>
    <name type="common">Human pneumocystis pneumonia agent</name>
    <dbReference type="NCBI Taxonomy" id="1408657"/>
    <lineage>
        <taxon>Eukaryota</taxon>
        <taxon>Fungi</taxon>
        <taxon>Dikarya</taxon>
        <taxon>Ascomycota</taxon>
        <taxon>Taphrinomycotina</taxon>
        <taxon>Pneumocystomycetes</taxon>
        <taxon>Pneumocystaceae</taxon>
        <taxon>Pneumocystis</taxon>
    </lineage>
</organism>
<dbReference type="EMBL" id="LFWA01000014">
    <property type="protein sequence ID" value="KTW27535.1"/>
    <property type="molecule type" value="Genomic_DNA"/>
</dbReference>
<dbReference type="SMART" id="SM00739">
    <property type="entry name" value="KOW"/>
    <property type="match status" value="1"/>
</dbReference>
<keyword evidence="6" id="KW-1185">Reference proteome</keyword>
<dbReference type="GO" id="GO:0006412">
    <property type="term" value="P:translation"/>
    <property type="evidence" value="ECO:0007669"/>
    <property type="project" value="InterPro"/>
</dbReference>
<dbReference type="GO" id="GO:0003723">
    <property type="term" value="F:RNA binding"/>
    <property type="evidence" value="ECO:0007669"/>
    <property type="project" value="InterPro"/>
</dbReference>
<protein>
    <submittedName>
        <fullName evidence="5">Ribosomal protein L24</fullName>
    </submittedName>
</protein>
<dbReference type="GeneID" id="28941552"/>
<accession>A0A0W4ZGN7</accession>
<keyword evidence="2 5" id="KW-0689">Ribosomal protein</keyword>
<dbReference type="PANTHER" id="PTHR11143">
    <property type="entry name" value="60S RIBOSOMAL PROTEIN L26 FAMILY MEMBER"/>
    <property type="match status" value="1"/>
</dbReference>
<comment type="caution">
    <text evidence="5">The sequence shown here is derived from an EMBL/GenBank/DDBJ whole genome shotgun (WGS) entry which is preliminary data.</text>
</comment>
<dbReference type="FunFam" id="2.30.30.30:FF:000009">
    <property type="entry name" value="60S ribosomal protein L26"/>
    <property type="match status" value="1"/>
</dbReference>
<dbReference type="InterPro" id="IPR005756">
    <property type="entry name" value="Ribosomal_uL24_euk/arc"/>
</dbReference>
<dbReference type="InterPro" id="IPR008991">
    <property type="entry name" value="Translation_prot_SH3-like_sf"/>
</dbReference>
<dbReference type="Proteomes" id="UP000053447">
    <property type="component" value="Unassembled WGS sequence"/>
</dbReference>
<dbReference type="GO" id="GO:0015934">
    <property type="term" value="C:large ribosomal subunit"/>
    <property type="evidence" value="ECO:0007669"/>
    <property type="project" value="InterPro"/>
</dbReference>
<name>A0A0W4ZGN7_PNEJ7</name>
<dbReference type="eggNOG" id="KOG3401">
    <property type="taxonomic scope" value="Eukaryota"/>
</dbReference>
<proteinExistence type="inferred from homology"/>
<dbReference type="GO" id="GO:0030684">
    <property type="term" value="C:preribosome"/>
    <property type="evidence" value="ECO:0007669"/>
    <property type="project" value="EnsemblFungi"/>
</dbReference>
<sequence length="125" mass="14352">MKFSSNVTSSRRKQRKAYFCAPSSKRRIIMTSQLSKELRQKHGVRSLPIRISDEVFVTRGSYKGREGKVTQVYRKKYVIHIERVTRDKANGATVPVGIDASKVVITKLKMDKDREKIILRKGGNK</sequence>
<dbReference type="CDD" id="cd06089">
    <property type="entry name" value="KOW_RPL26"/>
    <property type="match status" value="1"/>
</dbReference>
<dbReference type="RefSeq" id="XP_018228505.1">
    <property type="nucleotide sequence ID" value="XM_018375297.1"/>
</dbReference>
<evidence type="ECO:0000256" key="2">
    <source>
        <dbReference type="ARBA" id="ARBA00022980"/>
    </source>
</evidence>
<dbReference type="Pfam" id="PF16906">
    <property type="entry name" value="Ribosomal_L26"/>
    <property type="match status" value="1"/>
</dbReference>
<dbReference type="STRING" id="1408657.A0A0W4ZGN7"/>
<dbReference type="InterPro" id="IPR041988">
    <property type="entry name" value="Ribosomal_uL24_KOW"/>
</dbReference>
<evidence type="ECO:0000256" key="3">
    <source>
        <dbReference type="ARBA" id="ARBA00023274"/>
    </source>
</evidence>
<evidence type="ECO:0000256" key="1">
    <source>
        <dbReference type="ARBA" id="ARBA00010618"/>
    </source>
</evidence>
<dbReference type="InterPro" id="IPR005824">
    <property type="entry name" value="KOW"/>
</dbReference>
<dbReference type="NCBIfam" id="TIGR01080">
    <property type="entry name" value="rplX_A_E"/>
    <property type="match status" value="1"/>
</dbReference>
<gene>
    <name evidence="5" type="ORF">T551_03034</name>
</gene>
<dbReference type="OrthoDB" id="1688503at2759"/>
<evidence type="ECO:0000313" key="5">
    <source>
        <dbReference type="EMBL" id="KTW27535.1"/>
    </source>
</evidence>
<dbReference type="VEuPathDB" id="FungiDB:T551_03034"/>